<accession>A0ABS4AA75</accession>
<evidence type="ECO:0000313" key="4">
    <source>
        <dbReference type="Proteomes" id="UP000681594"/>
    </source>
</evidence>
<feature type="signal peptide" evidence="2">
    <location>
        <begin position="1"/>
        <end position="24"/>
    </location>
</feature>
<protein>
    <submittedName>
        <fullName evidence="3">Uncharacterized protein</fullName>
    </submittedName>
</protein>
<comment type="caution">
    <text evidence="3">The sequence shown here is derived from an EMBL/GenBank/DDBJ whole genome shotgun (WGS) entry which is preliminary data.</text>
</comment>
<evidence type="ECO:0000256" key="1">
    <source>
        <dbReference type="SAM" id="MobiDB-lite"/>
    </source>
</evidence>
<name>A0ABS4AA75_9PROT</name>
<gene>
    <name evidence="3" type="ORF">J8J14_03895</name>
</gene>
<evidence type="ECO:0000256" key="2">
    <source>
        <dbReference type="SAM" id="SignalP"/>
    </source>
</evidence>
<evidence type="ECO:0000313" key="3">
    <source>
        <dbReference type="EMBL" id="MBP0443914.1"/>
    </source>
</evidence>
<reference evidence="3 4" key="1">
    <citation type="submission" date="2021-03" db="EMBL/GenBank/DDBJ databases">
        <authorList>
            <person name="So Y."/>
        </authorList>
    </citation>
    <scope>NUCLEOTIDE SEQUENCE [LARGE SCALE GENOMIC DNA]</scope>
    <source>
        <strain evidence="3 4">SSH11</strain>
    </source>
</reference>
<sequence length="76" mass="7620">MRASPKVFLAALLLLGGCAPPAVLSQPVARPEMAAPVAGGAVPVLRLAEPTGAPPISLPNRPNRAPHGGSMPELVP</sequence>
<organism evidence="3 4">
    <name type="scientific">Pararoseomonas baculiformis</name>
    <dbReference type="NCBI Taxonomy" id="2820812"/>
    <lineage>
        <taxon>Bacteria</taxon>
        <taxon>Pseudomonadati</taxon>
        <taxon>Pseudomonadota</taxon>
        <taxon>Alphaproteobacteria</taxon>
        <taxon>Acetobacterales</taxon>
        <taxon>Acetobacteraceae</taxon>
        <taxon>Pararoseomonas</taxon>
    </lineage>
</organism>
<feature type="region of interest" description="Disordered" evidence="1">
    <location>
        <begin position="49"/>
        <end position="76"/>
    </location>
</feature>
<proteinExistence type="predicted"/>
<dbReference type="RefSeq" id="WP_209378149.1">
    <property type="nucleotide sequence ID" value="NZ_JAGIZB010000003.1"/>
</dbReference>
<keyword evidence="2" id="KW-0732">Signal</keyword>
<dbReference type="Proteomes" id="UP000681594">
    <property type="component" value="Unassembled WGS sequence"/>
</dbReference>
<feature type="chain" id="PRO_5045560865" evidence="2">
    <location>
        <begin position="25"/>
        <end position="76"/>
    </location>
</feature>
<keyword evidence="4" id="KW-1185">Reference proteome</keyword>
<dbReference type="PROSITE" id="PS51257">
    <property type="entry name" value="PROKAR_LIPOPROTEIN"/>
    <property type="match status" value="1"/>
</dbReference>
<dbReference type="EMBL" id="JAGIZB010000003">
    <property type="protein sequence ID" value="MBP0443914.1"/>
    <property type="molecule type" value="Genomic_DNA"/>
</dbReference>